<dbReference type="PANTHER" id="PTHR43297:SF2">
    <property type="entry name" value="DIPEPTIDE TRANSPORT ATP-BINDING PROTEIN DPPD"/>
    <property type="match status" value="1"/>
</dbReference>
<dbReference type="PANTHER" id="PTHR43297">
    <property type="entry name" value="OLIGOPEPTIDE TRANSPORT ATP-BINDING PROTEIN APPD"/>
    <property type="match status" value="1"/>
</dbReference>
<keyword evidence="5" id="KW-0547">Nucleotide-binding</keyword>
<evidence type="ECO:0000256" key="1">
    <source>
        <dbReference type="ARBA" id="ARBA00004417"/>
    </source>
</evidence>
<dbReference type="NCBIfam" id="NF007739">
    <property type="entry name" value="PRK10419.1"/>
    <property type="match status" value="2"/>
</dbReference>
<accession>A0A6L5JVI9</accession>
<keyword evidence="4" id="KW-1003">Cell membrane</keyword>
<dbReference type="InterPro" id="IPR003439">
    <property type="entry name" value="ABC_transporter-like_ATP-bd"/>
</dbReference>
<dbReference type="NCBIfam" id="TIGR01727">
    <property type="entry name" value="oligo_HPY"/>
    <property type="match status" value="2"/>
</dbReference>
<dbReference type="EMBL" id="WIXJ01000002">
    <property type="protein sequence ID" value="MQY51051.1"/>
    <property type="molecule type" value="Genomic_DNA"/>
</dbReference>
<dbReference type="InterPro" id="IPR027417">
    <property type="entry name" value="P-loop_NTPase"/>
</dbReference>
<dbReference type="SUPFAM" id="SSF52540">
    <property type="entry name" value="P-loop containing nucleoside triphosphate hydrolases"/>
    <property type="match status" value="2"/>
</dbReference>
<dbReference type="SMART" id="SM00382">
    <property type="entry name" value="AAA"/>
    <property type="match status" value="2"/>
</dbReference>
<dbReference type="OrthoDB" id="9802772at2"/>
<comment type="similarity">
    <text evidence="2">Belongs to the ABC transporter superfamily.</text>
</comment>
<dbReference type="Pfam" id="PF08352">
    <property type="entry name" value="oligo_HPY"/>
    <property type="match status" value="2"/>
</dbReference>
<sequence>MSHEIDFAVQPRQTPPRGESVLSVRGLRTGFAAGRTTLTAVAGIDFTLHAGETFALLGESGCGKSVAALSLMRLLPPAGRILGGEVRFAGRDLLRLSEAEMRAVRGRGVSMIFQEPATSLNPVLRVGEQIIEALPGGMGRADARERALALLAAAGIADPARRIDAYPFQMSGGMKQRVMIAEALAGEPQVLIADEPTTALDVTIQAQILDLLARLQAERGMGILLITHDLGVVARAAQRVGVMYAGEIVEEAPRAMFFAAPRHPYTRKLFAALPDGVGRGHRLETIPGQVPPLSAMPAGCRFAPRCAHAETRCTLAAPAWREVAPGHRVRCHRVDEVALAASAVSAPLAAEMAASGTAQAAHVGSAASSQEFRIQEFTAQEAAVQVSAVQVSSIVPEGTEVGSALTAPSPLLEVRDLAVHFPIRQGWLRRAVGAVRAVDGVSLALERGRTLALVGESGCGKTSVGKAVLQLIASTAGEVKLDGRILTGLSRSALRPLRRRMQMVFQDPFASLNPRLSVGEIIAEGMQALGLGRAEASPAAAVAALLAQVGLDPAAAGRYPHEFSGGQRQRIAIARALAVQPELIVCDEPTSALDVSVQAQILNLLGSLQADLGLAYLLITHNFAVVEHLAHEVAVMYLGRIVERGTVGEVLHSPRHPYTQALLAAVPRIGSADEAPPPALSGEMPSPANPPAGCHFHPRCPRAGAECRTAYPAPVAVSATHTVYCVLNAR</sequence>
<name>A0A6L5JVI9_RHOTE</name>
<organism evidence="9 10">
    <name type="scientific">Rhodocyclus tenuis</name>
    <name type="common">Rhodospirillum tenue</name>
    <dbReference type="NCBI Taxonomy" id="1066"/>
    <lineage>
        <taxon>Bacteria</taxon>
        <taxon>Pseudomonadati</taxon>
        <taxon>Pseudomonadota</taxon>
        <taxon>Betaproteobacteria</taxon>
        <taxon>Rhodocyclales</taxon>
        <taxon>Rhodocyclaceae</taxon>
        <taxon>Rhodocyclus</taxon>
    </lineage>
</organism>
<feature type="domain" description="ABC transporter" evidence="8">
    <location>
        <begin position="412"/>
        <end position="663"/>
    </location>
</feature>
<dbReference type="PROSITE" id="PS00211">
    <property type="entry name" value="ABC_TRANSPORTER_1"/>
    <property type="match status" value="2"/>
</dbReference>
<dbReference type="GO" id="GO:0005524">
    <property type="term" value="F:ATP binding"/>
    <property type="evidence" value="ECO:0007669"/>
    <property type="project" value="UniProtKB-KW"/>
</dbReference>
<feature type="domain" description="ABC transporter" evidence="8">
    <location>
        <begin position="24"/>
        <end position="270"/>
    </location>
</feature>
<gene>
    <name evidence="9" type="ORF">GHK24_04565</name>
</gene>
<evidence type="ECO:0000256" key="5">
    <source>
        <dbReference type="ARBA" id="ARBA00022741"/>
    </source>
</evidence>
<protein>
    <submittedName>
        <fullName evidence="9">Dipeptide ABC transporter ATP-binding protein</fullName>
    </submittedName>
</protein>
<dbReference type="Proteomes" id="UP000480275">
    <property type="component" value="Unassembled WGS sequence"/>
</dbReference>
<keyword evidence="6 9" id="KW-0067">ATP-binding</keyword>
<dbReference type="GO" id="GO:0015833">
    <property type="term" value="P:peptide transport"/>
    <property type="evidence" value="ECO:0007669"/>
    <property type="project" value="InterPro"/>
</dbReference>
<dbReference type="GO" id="GO:0055085">
    <property type="term" value="P:transmembrane transport"/>
    <property type="evidence" value="ECO:0007669"/>
    <property type="project" value="UniProtKB-ARBA"/>
</dbReference>
<evidence type="ECO:0000256" key="2">
    <source>
        <dbReference type="ARBA" id="ARBA00005417"/>
    </source>
</evidence>
<dbReference type="NCBIfam" id="NF008453">
    <property type="entry name" value="PRK11308.1"/>
    <property type="match status" value="2"/>
</dbReference>
<dbReference type="Gene3D" id="3.40.50.300">
    <property type="entry name" value="P-loop containing nucleotide triphosphate hydrolases"/>
    <property type="match status" value="2"/>
</dbReference>
<evidence type="ECO:0000256" key="7">
    <source>
        <dbReference type="ARBA" id="ARBA00023136"/>
    </source>
</evidence>
<dbReference type="InterPro" id="IPR050388">
    <property type="entry name" value="ABC_Ni/Peptide_Import"/>
</dbReference>
<reference evidence="9 10" key="1">
    <citation type="submission" date="2019-10" db="EMBL/GenBank/DDBJ databases">
        <title>Whole-genome sequence of the purple nonsulfur photosynthetic bacterium Rhodocyclus tenuis.</title>
        <authorList>
            <person name="Kyndt J.A."/>
            <person name="Meyer T.E."/>
        </authorList>
    </citation>
    <scope>NUCLEOTIDE SEQUENCE [LARGE SCALE GENOMIC DNA]</scope>
    <source>
        <strain evidence="9 10">DSM 110</strain>
    </source>
</reference>
<evidence type="ECO:0000313" key="9">
    <source>
        <dbReference type="EMBL" id="MQY51051.1"/>
    </source>
</evidence>
<keyword evidence="7" id="KW-0472">Membrane</keyword>
<dbReference type="GO" id="GO:0016887">
    <property type="term" value="F:ATP hydrolysis activity"/>
    <property type="evidence" value="ECO:0007669"/>
    <property type="project" value="InterPro"/>
</dbReference>
<evidence type="ECO:0000313" key="10">
    <source>
        <dbReference type="Proteomes" id="UP000480275"/>
    </source>
</evidence>
<comment type="caution">
    <text evidence="9">The sequence shown here is derived from an EMBL/GenBank/DDBJ whole genome shotgun (WGS) entry which is preliminary data.</text>
</comment>
<dbReference type="PROSITE" id="PS50893">
    <property type="entry name" value="ABC_TRANSPORTER_2"/>
    <property type="match status" value="2"/>
</dbReference>
<dbReference type="AlphaFoldDB" id="A0A6L5JVI9"/>
<dbReference type="FunFam" id="3.40.50.300:FF:000016">
    <property type="entry name" value="Oligopeptide ABC transporter ATP-binding component"/>
    <property type="match status" value="2"/>
</dbReference>
<dbReference type="InterPro" id="IPR003593">
    <property type="entry name" value="AAA+_ATPase"/>
</dbReference>
<proteinExistence type="inferred from homology"/>
<evidence type="ECO:0000259" key="8">
    <source>
        <dbReference type="PROSITE" id="PS50893"/>
    </source>
</evidence>
<evidence type="ECO:0000256" key="6">
    <source>
        <dbReference type="ARBA" id="ARBA00022840"/>
    </source>
</evidence>
<keyword evidence="3" id="KW-0813">Transport</keyword>
<dbReference type="Pfam" id="PF00005">
    <property type="entry name" value="ABC_tran"/>
    <property type="match status" value="2"/>
</dbReference>
<evidence type="ECO:0000256" key="4">
    <source>
        <dbReference type="ARBA" id="ARBA00022475"/>
    </source>
</evidence>
<dbReference type="InterPro" id="IPR013563">
    <property type="entry name" value="Oligopep_ABC_C"/>
</dbReference>
<dbReference type="CDD" id="cd03257">
    <property type="entry name" value="ABC_NikE_OppD_transporters"/>
    <property type="match status" value="2"/>
</dbReference>
<evidence type="ECO:0000256" key="3">
    <source>
        <dbReference type="ARBA" id="ARBA00022448"/>
    </source>
</evidence>
<dbReference type="GO" id="GO:0005886">
    <property type="term" value="C:plasma membrane"/>
    <property type="evidence" value="ECO:0007669"/>
    <property type="project" value="UniProtKB-SubCell"/>
</dbReference>
<comment type="subcellular location">
    <subcellularLocation>
        <location evidence="1">Cell inner membrane</location>
        <topology evidence="1">Peripheral membrane protein</topology>
    </subcellularLocation>
</comment>
<dbReference type="InterPro" id="IPR017871">
    <property type="entry name" value="ABC_transporter-like_CS"/>
</dbReference>